<dbReference type="RefSeq" id="WP_229738573.1">
    <property type="nucleotide sequence ID" value="NZ_BMER01000001.1"/>
</dbReference>
<reference evidence="2" key="1">
    <citation type="journal article" date="2014" name="Int. J. Syst. Evol. Microbiol.">
        <title>Complete genome sequence of Corynebacterium casei LMG S-19264T (=DSM 44701T), isolated from a smear-ripened cheese.</title>
        <authorList>
            <consortium name="US DOE Joint Genome Institute (JGI-PGF)"/>
            <person name="Walter F."/>
            <person name="Albersmeier A."/>
            <person name="Kalinowski J."/>
            <person name="Ruckert C."/>
        </authorList>
    </citation>
    <scope>NUCLEOTIDE SEQUENCE</scope>
    <source>
        <strain evidence="2">CGMCC 1.12195</strain>
    </source>
</reference>
<dbReference type="EMBL" id="BMER01000001">
    <property type="protein sequence ID" value="GGG79496.1"/>
    <property type="molecule type" value="Genomic_DNA"/>
</dbReference>
<gene>
    <name evidence="2" type="ORF">GCM10007415_09620</name>
</gene>
<evidence type="ECO:0000313" key="2">
    <source>
        <dbReference type="EMBL" id="GGG79496.1"/>
    </source>
</evidence>
<organism evidence="2 3">
    <name type="scientific">Parapedobacter pyrenivorans</name>
    <dbReference type="NCBI Taxonomy" id="1305674"/>
    <lineage>
        <taxon>Bacteria</taxon>
        <taxon>Pseudomonadati</taxon>
        <taxon>Bacteroidota</taxon>
        <taxon>Sphingobacteriia</taxon>
        <taxon>Sphingobacteriales</taxon>
        <taxon>Sphingobacteriaceae</taxon>
        <taxon>Parapedobacter</taxon>
    </lineage>
</organism>
<feature type="transmembrane region" description="Helical" evidence="1">
    <location>
        <begin position="28"/>
        <end position="44"/>
    </location>
</feature>
<name>A0A917HI92_9SPHI</name>
<evidence type="ECO:0000256" key="1">
    <source>
        <dbReference type="SAM" id="Phobius"/>
    </source>
</evidence>
<evidence type="ECO:0000313" key="3">
    <source>
        <dbReference type="Proteomes" id="UP000660862"/>
    </source>
</evidence>
<proteinExistence type="predicted"/>
<protein>
    <recommendedName>
        <fullName evidence="4">FUSC family protein</fullName>
    </recommendedName>
</protein>
<reference evidence="2" key="2">
    <citation type="submission" date="2020-09" db="EMBL/GenBank/DDBJ databases">
        <authorList>
            <person name="Sun Q."/>
            <person name="Zhou Y."/>
        </authorList>
    </citation>
    <scope>NUCLEOTIDE SEQUENCE</scope>
    <source>
        <strain evidence="2">CGMCC 1.12195</strain>
    </source>
</reference>
<evidence type="ECO:0008006" key="4">
    <source>
        <dbReference type="Google" id="ProtNLM"/>
    </source>
</evidence>
<comment type="caution">
    <text evidence="2">The sequence shown here is derived from an EMBL/GenBank/DDBJ whole genome shotgun (WGS) entry which is preliminary data.</text>
</comment>
<sequence>MAPMKQKGLSELTDKELLQLVKKSKSTNITNAVLIGFLIGIVFYSVMKNSLGFLTLIPLFFAYVLINKSKHNNKELAALLKERNLNKPS</sequence>
<dbReference type="AlphaFoldDB" id="A0A917HI92"/>
<dbReference type="Proteomes" id="UP000660862">
    <property type="component" value="Unassembled WGS sequence"/>
</dbReference>
<accession>A0A917HI92</accession>
<keyword evidence="3" id="KW-1185">Reference proteome</keyword>
<keyword evidence="1" id="KW-1133">Transmembrane helix</keyword>
<keyword evidence="1" id="KW-0812">Transmembrane</keyword>
<feature type="transmembrane region" description="Helical" evidence="1">
    <location>
        <begin position="50"/>
        <end position="66"/>
    </location>
</feature>
<keyword evidence="1" id="KW-0472">Membrane</keyword>